<dbReference type="AlphaFoldDB" id="A0A916Z721"/>
<reference evidence="1" key="1">
    <citation type="journal article" date="2014" name="Int. J. Syst. Evol. Microbiol.">
        <title>Complete genome sequence of Corynebacterium casei LMG S-19264T (=DSM 44701T), isolated from a smear-ripened cheese.</title>
        <authorList>
            <consortium name="US DOE Joint Genome Institute (JGI-PGF)"/>
            <person name="Walter F."/>
            <person name="Albersmeier A."/>
            <person name="Kalinowski J."/>
            <person name="Ruckert C."/>
        </authorList>
    </citation>
    <scope>NUCLEOTIDE SEQUENCE</scope>
    <source>
        <strain evidence="1">CGMCC 1.15958</strain>
    </source>
</reference>
<proteinExistence type="predicted"/>
<keyword evidence="2" id="KW-1185">Reference proteome</keyword>
<evidence type="ECO:0000313" key="1">
    <source>
        <dbReference type="EMBL" id="GGD79452.1"/>
    </source>
</evidence>
<comment type="caution">
    <text evidence="1">The sequence shown here is derived from an EMBL/GenBank/DDBJ whole genome shotgun (WGS) entry which is preliminary data.</text>
</comment>
<name>A0A916Z721_9BACT</name>
<organism evidence="1 2">
    <name type="scientific">Emticicia aquatilis</name>
    <dbReference type="NCBI Taxonomy" id="1537369"/>
    <lineage>
        <taxon>Bacteria</taxon>
        <taxon>Pseudomonadati</taxon>
        <taxon>Bacteroidota</taxon>
        <taxon>Cytophagia</taxon>
        <taxon>Cytophagales</taxon>
        <taxon>Leadbetterellaceae</taxon>
        <taxon>Emticicia</taxon>
    </lineage>
</organism>
<accession>A0A916Z721</accession>
<reference evidence="1" key="2">
    <citation type="submission" date="2020-09" db="EMBL/GenBank/DDBJ databases">
        <authorList>
            <person name="Sun Q."/>
            <person name="Zhou Y."/>
        </authorList>
    </citation>
    <scope>NUCLEOTIDE SEQUENCE</scope>
    <source>
        <strain evidence="1">CGMCC 1.15958</strain>
    </source>
</reference>
<protein>
    <submittedName>
        <fullName evidence="1">Uncharacterized protein</fullName>
    </submittedName>
</protein>
<gene>
    <name evidence="1" type="ORF">GCM10011514_49270</name>
</gene>
<dbReference type="EMBL" id="BMKK01000015">
    <property type="protein sequence ID" value="GGD79452.1"/>
    <property type="molecule type" value="Genomic_DNA"/>
</dbReference>
<dbReference type="Proteomes" id="UP000609064">
    <property type="component" value="Unassembled WGS sequence"/>
</dbReference>
<evidence type="ECO:0000313" key="2">
    <source>
        <dbReference type="Proteomes" id="UP000609064"/>
    </source>
</evidence>
<sequence>MLQDSLRKELGSVTFNQLAPGFNPHEIEDSLIEKLMVGKVLFSITKRQD</sequence>